<keyword evidence="2" id="KW-1185">Reference proteome</keyword>
<organism evidence="1 2">
    <name type="scientific">Enterocloster alcoholdehydrogenati</name>
    <dbReference type="NCBI Taxonomy" id="2547410"/>
    <lineage>
        <taxon>Bacteria</taxon>
        <taxon>Bacillati</taxon>
        <taxon>Bacillota</taxon>
        <taxon>Clostridia</taxon>
        <taxon>Lachnospirales</taxon>
        <taxon>Lachnospiraceae</taxon>
        <taxon>Enterocloster</taxon>
    </lineage>
</organism>
<name>A0ABQ0AUM6_9FIRM</name>
<dbReference type="Proteomes" id="UP001600894">
    <property type="component" value="Unassembled WGS sequence"/>
</dbReference>
<reference evidence="1 2" key="1">
    <citation type="submission" date="2024-04" db="EMBL/GenBank/DDBJ databases">
        <title>Defined microbial consortia suppress multidrug-resistant proinflammatory Enterobacteriaceae via ecological control.</title>
        <authorList>
            <person name="Furuichi M."/>
            <person name="Kawaguchi T."/>
            <person name="Pust M."/>
            <person name="Yasuma K."/>
            <person name="Plichta D."/>
            <person name="Hasegawa N."/>
            <person name="Ohya T."/>
            <person name="Bhattarai S."/>
            <person name="Sasajima S."/>
            <person name="Aoto Y."/>
            <person name="Tuganbaev T."/>
            <person name="Yaginuma M."/>
            <person name="Ueda M."/>
            <person name="Okahashi N."/>
            <person name="Amafuji K."/>
            <person name="Kiridooshi Y."/>
            <person name="Sugita K."/>
            <person name="Strazar M."/>
            <person name="Skelly A."/>
            <person name="Suda W."/>
            <person name="Hattori M."/>
            <person name="Nakamoto N."/>
            <person name="Caballero S."/>
            <person name="Norman J."/>
            <person name="Olle B."/>
            <person name="Tanoue T."/>
            <person name="Arita M."/>
            <person name="Bucci V."/>
            <person name="Atarashi K."/>
            <person name="Xavier R."/>
            <person name="Honda K."/>
        </authorList>
    </citation>
    <scope>NUCLEOTIDE SEQUENCE [LARGE SCALE GENOMIC DNA]</scope>
    <source>
        <strain evidence="2">f13</strain>
    </source>
</reference>
<gene>
    <name evidence="1" type="ORF">F130042H8_07910</name>
</gene>
<proteinExistence type="predicted"/>
<comment type="caution">
    <text evidence="1">The sequence shown here is derived from an EMBL/GenBank/DDBJ whole genome shotgun (WGS) entry which is preliminary data.</text>
</comment>
<evidence type="ECO:0000313" key="1">
    <source>
        <dbReference type="EMBL" id="GAA6267731.1"/>
    </source>
</evidence>
<dbReference type="EMBL" id="BAABXL010000001">
    <property type="protein sequence ID" value="GAA6267731.1"/>
    <property type="molecule type" value="Genomic_DNA"/>
</dbReference>
<sequence length="70" mass="7846">MNRTSHHPDKDVSPDVSGQELFFPAHKNNYDIDIQACSSTDCTGLIPSLPQDEAECEAYEALYPYLTKAR</sequence>
<dbReference type="RefSeq" id="WP_178301480.1">
    <property type="nucleotide sequence ID" value="NZ_BAABXL010000001.1"/>
</dbReference>
<accession>A0ABQ0AUM6</accession>
<protein>
    <submittedName>
        <fullName evidence="1">Uncharacterized protein</fullName>
    </submittedName>
</protein>
<evidence type="ECO:0000313" key="2">
    <source>
        <dbReference type="Proteomes" id="UP001600894"/>
    </source>
</evidence>